<feature type="transmembrane region" description="Helical" evidence="2">
    <location>
        <begin position="254"/>
        <end position="272"/>
    </location>
</feature>
<keyword evidence="4" id="KW-1185">Reference proteome</keyword>
<dbReference type="EMBL" id="JACGXL010000002">
    <property type="protein sequence ID" value="MBA8887420.1"/>
    <property type="molecule type" value="Genomic_DNA"/>
</dbReference>
<dbReference type="Proteomes" id="UP000550401">
    <property type="component" value="Unassembled WGS sequence"/>
</dbReference>
<gene>
    <name evidence="3" type="ORF">FHW12_001634</name>
</gene>
<sequence length="498" mass="52500">MGKQRAGKRTATVAPASPADPPASGWRAFVLGNAVGLAVSPLIRLIAAFPLGFAIVLLSTGWLVGPARLVDAWQYRSYTAAAQGRIVDSWLAIDFDAAAQGDRGNWAGPARATHCAVVAYDGEWGDPLRRAYCGNRLNVHGEETLPMLVDDVTMAPGVPFAMPRDAHGFSVPTIRIGDTESAWLKAHPPFSGFDARASHTAWDALRRRLDRPLDAALAGWGTSPPAFPLALDPRDPGAAMPAAFVAAKRSPGNAGAWLAGALLLAAGIWLWLRGMNVLIGGLPHAAMLFAAIGPLLLLPWWGERMPRALAHVQPQIAEIIGDMLADIDVTGRLVASSPAAAQLAHGGERLVWRVGEGAYADTLGPVDWGSPPALPADATKALAALVARVSAHVAALAPEQREALFARLRDDKDAGRYGGGLLFVPAAADLAWDDAHGADERRAAARFLDAWVTSPVETPSPTDAGFAARVELFRRLAEVPDAAIANRARAIADDAQPH</sequence>
<keyword evidence="2" id="KW-0812">Transmembrane</keyword>
<accession>A0A839F2W9</accession>
<feature type="transmembrane region" description="Helical" evidence="2">
    <location>
        <begin position="278"/>
        <end position="301"/>
    </location>
</feature>
<comment type="caution">
    <text evidence="3">The sequence shown here is derived from an EMBL/GenBank/DDBJ whole genome shotgun (WGS) entry which is preliminary data.</text>
</comment>
<evidence type="ECO:0000313" key="3">
    <source>
        <dbReference type="EMBL" id="MBA8887420.1"/>
    </source>
</evidence>
<organism evidence="3 4">
    <name type="scientific">Dokdonella fugitiva</name>
    <dbReference type="NCBI Taxonomy" id="328517"/>
    <lineage>
        <taxon>Bacteria</taxon>
        <taxon>Pseudomonadati</taxon>
        <taxon>Pseudomonadota</taxon>
        <taxon>Gammaproteobacteria</taxon>
        <taxon>Lysobacterales</taxon>
        <taxon>Rhodanobacteraceae</taxon>
        <taxon>Dokdonella</taxon>
    </lineage>
</organism>
<protein>
    <submittedName>
        <fullName evidence="3">Uncharacterized protein</fullName>
    </submittedName>
</protein>
<evidence type="ECO:0000313" key="4">
    <source>
        <dbReference type="Proteomes" id="UP000550401"/>
    </source>
</evidence>
<feature type="region of interest" description="Disordered" evidence="1">
    <location>
        <begin position="1"/>
        <end position="20"/>
    </location>
</feature>
<keyword evidence="2" id="KW-1133">Transmembrane helix</keyword>
<dbReference type="RefSeq" id="WP_182530493.1">
    <property type="nucleotide sequence ID" value="NZ_JACGXL010000002.1"/>
</dbReference>
<name>A0A839F2W9_9GAMM</name>
<evidence type="ECO:0000256" key="1">
    <source>
        <dbReference type="SAM" id="MobiDB-lite"/>
    </source>
</evidence>
<feature type="transmembrane region" description="Helical" evidence="2">
    <location>
        <begin position="42"/>
        <end position="64"/>
    </location>
</feature>
<evidence type="ECO:0000256" key="2">
    <source>
        <dbReference type="SAM" id="Phobius"/>
    </source>
</evidence>
<reference evidence="3 4" key="1">
    <citation type="submission" date="2020-07" db="EMBL/GenBank/DDBJ databases">
        <title>Genomic Encyclopedia of Type Strains, Phase IV (KMG-V): Genome sequencing to study the core and pangenomes of soil and plant-associated prokaryotes.</title>
        <authorList>
            <person name="Whitman W."/>
        </authorList>
    </citation>
    <scope>NUCLEOTIDE SEQUENCE [LARGE SCALE GENOMIC DNA]</scope>
    <source>
        <strain evidence="3 4">RH2WT43</strain>
    </source>
</reference>
<dbReference type="AlphaFoldDB" id="A0A839F2W9"/>
<proteinExistence type="predicted"/>
<keyword evidence="2" id="KW-0472">Membrane</keyword>